<dbReference type="GO" id="GO:0016301">
    <property type="term" value="F:kinase activity"/>
    <property type="evidence" value="ECO:0007669"/>
    <property type="project" value="UniProtKB-KW"/>
</dbReference>
<evidence type="ECO:0000313" key="3">
    <source>
        <dbReference type="EMBL" id="PRY44013.1"/>
    </source>
</evidence>
<comment type="similarity">
    <text evidence="1">Belongs to the ROK (NagC/XylR) family.</text>
</comment>
<reference evidence="3 4" key="1">
    <citation type="submission" date="2018-03" db="EMBL/GenBank/DDBJ databases">
        <title>Genomic Encyclopedia of Archaeal and Bacterial Type Strains, Phase II (KMG-II): from individual species to whole genera.</title>
        <authorList>
            <person name="Goeker M."/>
        </authorList>
    </citation>
    <scope>NUCLEOTIDE SEQUENCE [LARGE SCALE GENOMIC DNA]</scope>
    <source>
        <strain evidence="3 4">DSM 44720</strain>
    </source>
</reference>
<dbReference type="GO" id="GO:0003700">
    <property type="term" value="F:DNA-binding transcription factor activity"/>
    <property type="evidence" value="ECO:0007669"/>
    <property type="project" value="InterPro"/>
</dbReference>
<accession>A0A2T0TEC1</accession>
<dbReference type="SUPFAM" id="SSF46785">
    <property type="entry name" value="Winged helix' DNA-binding domain"/>
    <property type="match status" value="1"/>
</dbReference>
<dbReference type="Pfam" id="PF12802">
    <property type="entry name" value="MarR_2"/>
    <property type="match status" value="1"/>
</dbReference>
<gene>
    <name evidence="3" type="ORF">CLV43_103764</name>
</gene>
<comment type="caution">
    <text evidence="3">The sequence shown here is derived from an EMBL/GenBank/DDBJ whole genome shotgun (WGS) entry which is preliminary data.</text>
</comment>
<evidence type="ECO:0000259" key="2">
    <source>
        <dbReference type="Pfam" id="PF12802"/>
    </source>
</evidence>
<protein>
    <submittedName>
        <fullName evidence="3">Putative NBD/HSP70 family sugar kinase</fullName>
    </submittedName>
</protein>
<dbReference type="InterPro" id="IPR036390">
    <property type="entry name" value="WH_DNA-bd_sf"/>
</dbReference>
<dbReference type="AlphaFoldDB" id="A0A2T0TEC1"/>
<proteinExistence type="inferred from homology"/>
<dbReference type="SUPFAM" id="SSF53067">
    <property type="entry name" value="Actin-like ATPase domain"/>
    <property type="match status" value="1"/>
</dbReference>
<dbReference type="InterPro" id="IPR049874">
    <property type="entry name" value="ROK_cs"/>
</dbReference>
<evidence type="ECO:0000256" key="1">
    <source>
        <dbReference type="ARBA" id="ARBA00006479"/>
    </source>
</evidence>
<dbReference type="PANTHER" id="PTHR18964:SF173">
    <property type="entry name" value="GLUCOKINASE"/>
    <property type="match status" value="1"/>
</dbReference>
<dbReference type="Proteomes" id="UP000239494">
    <property type="component" value="Unassembled WGS sequence"/>
</dbReference>
<keyword evidence="3" id="KW-0808">Transferase</keyword>
<dbReference type="InterPro" id="IPR043129">
    <property type="entry name" value="ATPase_NBD"/>
</dbReference>
<sequence>MANLRFLRGYNDAVVLGLARRGEPMTRVELAERSGLTPQAVSKIVSRLIADGLLVDSGRRNVGVGKPRTLVRLVSSSRVALGAAVERDELRVVLADLSGAVVDRTVVALPRDFGPEVFVEELAKLVDVLLARNEVSDERLLGVGIGFVGPLDHRDGVVHDATGLVGWHDVPLRDLAAERLGLSVVVDKDTNTAMIAEAWRRGDELRHAALVIVGTGVGVGLLLDGQVHRGARTNAGEYGHTTIQLGGPRCACGRSGCVEIVHNLALAADDLKGAVTVLGMAVAGLVQLLDLDHVVLGGRVVQSAPDVYADGIREVVREQVPRSDWLEVDISVSPLGDDLVAAGAAMLVLSEFYSQRGP</sequence>
<dbReference type="InterPro" id="IPR000835">
    <property type="entry name" value="HTH_MarR-typ"/>
</dbReference>
<feature type="domain" description="HTH marR-type" evidence="2">
    <location>
        <begin position="18"/>
        <end position="55"/>
    </location>
</feature>
<dbReference type="PANTHER" id="PTHR18964">
    <property type="entry name" value="ROK (REPRESSOR, ORF, KINASE) FAMILY"/>
    <property type="match status" value="1"/>
</dbReference>
<name>A0A2T0TEC1_9PSEU</name>
<dbReference type="OrthoDB" id="4083144at2"/>
<dbReference type="InterPro" id="IPR036388">
    <property type="entry name" value="WH-like_DNA-bd_sf"/>
</dbReference>
<organism evidence="3 4">
    <name type="scientific">Umezawaea tangerina</name>
    <dbReference type="NCBI Taxonomy" id="84725"/>
    <lineage>
        <taxon>Bacteria</taxon>
        <taxon>Bacillati</taxon>
        <taxon>Actinomycetota</taxon>
        <taxon>Actinomycetes</taxon>
        <taxon>Pseudonocardiales</taxon>
        <taxon>Pseudonocardiaceae</taxon>
        <taxon>Umezawaea</taxon>
    </lineage>
</organism>
<dbReference type="Gene3D" id="1.10.10.10">
    <property type="entry name" value="Winged helix-like DNA-binding domain superfamily/Winged helix DNA-binding domain"/>
    <property type="match status" value="1"/>
</dbReference>
<evidence type="ECO:0000313" key="4">
    <source>
        <dbReference type="Proteomes" id="UP000239494"/>
    </source>
</evidence>
<dbReference type="RefSeq" id="WP_146174758.1">
    <property type="nucleotide sequence ID" value="NZ_PVTF01000003.1"/>
</dbReference>
<keyword evidence="3" id="KW-0418">Kinase</keyword>
<dbReference type="Gene3D" id="3.30.420.40">
    <property type="match status" value="3"/>
</dbReference>
<dbReference type="InterPro" id="IPR000600">
    <property type="entry name" value="ROK"/>
</dbReference>
<keyword evidence="4" id="KW-1185">Reference proteome</keyword>
<dbReference type="Pfam" id="PF00480">
    <property type="entry name" value="ROK"/>
    <property type="match status" value="2"/>
</dbReference>
<dbReference type="PROSITE" id="PS01125">
    <property type="entry name" value="ROK"/>
    <property type="match status" value="1"/>
</dbReference>
<dbReference type="EMBL" id="PVTF01000003">
    <property type="protein sequence ID" value="PRY44013.1"/>
    <property type="molecule type" value="Genomic_DNA"/>
</dbReference>